<evidence type="ECO:0000313" key="7">
    <source>
        <dbReference type="Proteomes" id="UP001597427"/>
    </source>
</evidence>
<keyword evidence="2 6" id="KW-0328">Glycosyltransferase</keyword>
<dbReference type="EC" id="2.4.-.-" evidence="6"/>
<evidence type="ECO:0000259" key="5">
    <source>
        <dbReference type="Pfam" id="PF00535"/>
    </source>
</evidence>
<dbReference type="RefSeq" id="WP_379980816.1">
    <property type="nucleotide sequence ID" value="NZ_JBHUMO010000039.1"/>
</dbReference>
<proteinExistence type="inferred from homology"/>
<dbReference type="Pfam" id="PF00535">
    <property type="entry name" value="Glycos_transf_2"/>
    <property type="match status" value="1"/>
</dbReference>
<protein>
    <submittedName>
        <fullName evidence="6">Glycosyltransferase</fullName>
        <ecNumber evidence="6">2.4.-.-</ecNumber>
    </submittedName>
</protein>
<dbReference type="InterPro" id="IPR050834">
    <property type="entry name" value="Glycosyltransf_2"/>
</dbReference>
<gene>
    <name evidence="6" type="ORF">ACFSR0_05825</name>
</gene>
<evidence type="ECO:0000256" key="1">
    <source>
        <dbReference type="ARBA" id="ARBA00006739"/>
    </source>
</evidence>
<comment type="similarity">
    <text evidence="1">Belongs to the glycosyltransferase 2 family.</text>
</comment>
<dbReference type="InterPro" id="IPR001173">
    <property type="entry name" value="Glyco_trans_2-like"/>
</dbReference>
<keyword evidence="4" id="KW-0472">Membrane</keyword>
<organism evidence="6 7">
    <name type="scientific">Enterococcus camelliae</name>
    <dbReference type="NCBI Taxonomy" id="453959"/>
    <lineage>
        <taxon>Bacteria</taxon>
        <taxon>Bacillati</taxon>
        <taxon>Bacillota</taxon>
        <taxon>Bacilli</taxon>
        <taxon>Lactobacillales</taxon>
        <taxon>Enterococcaceae</taxon>
        <taxon>Enterococcus</taxon>
    </lineage>
</organism>
<dbReference type="SUPFAM" id="SSF53448">
    <property type="entry name" value="Nucleotide-diphospho-sugar transferases"/>
    <property type="match status" value="1"/>
</dbReference>
<feature type="domain" description="Glycosyltransferase 2-like" evidence="5">
    <location>
        <begin position="9"/>
        <end position="157"/>
    </location>
</feature>
<dbReference type="Proteomes" id="UP001597427">
    <property type="component" value="Unassembled WGS sequence"/>
</dbReference>
<dbReference type="InterPro" id="IPR029044">
    <property type="entry name" value="Nucleotide-diphossugar_trans"/>
</dbReference>
<evidence type="ECO:0000256" key="2">
    <source>
        <dbReference type="ARBA" id="ARBA00022676"/>
    </source>
</evidence>
<dbReference type="PANTHER" id="PTHR43685:SF5">
    <property type="entry name" value="GLYCOSYLTRANSFERASE EPSE-RELATED"/>
    <property type="match status" value="1"/>
</dbReference>
<keyword evidence="4" id="KW-1133">Transmembrane helix</keyword>
<name>A0ABW5TII4_9ENTE</name>
<keyword evidence="3 6" id="KW-0808">Transferase</keyword>
<sequence>MMKYSSYSVLMSVYYKEEPKHLSDSIQSILNQSFKTDDFIIVKDGPLTLELENVLEWYVNKFPLIKIISLKKNVGLGLALNEGLRHCKNELVARMDSDDICTIDRCKLQVERFSENKKLIILGTQIAEFYDSPENIVSVREVPNSYEEIVKFSKRRSPFNHPTVMYKKSKILELGGYKDIKRKEDLELFLNALSNNYYSENLNFIGLFFRSNKYNYIRRKDITNCLNYIAVIFIFLKKGYCSINDFLFVLISQLFFIIAPTKVMKFISDNLLRRKIENEEI</sequence>
<comment type="caution">
    <text evidence="6">The sequence shown here is derived from an EMBL/GenBank/DDBJ whole genome shotgun (WGS) entry which is preliminary data.</text>
</comment>
<feature type="transmembrane region" description="Helical" evidence="4">
    <location>
        <begin position="246"/>
        <end position="264"/>
    </location>
</feature>
<feature type="transmembrane region" description="Helical" evidence="4">
    <location>
        <begin position="222"/>
        <end position="240"/>
    </location>
</feature>
<evidence type="ECO:0000313" key="6">
    <source>
        <dbReference type="EMBL" id="MFD2728938.1"/>
    </source>
</evidence>
<accession>A0ABW5TII4</accession>
<keyword evidence="7" id="KW-1185">Reference proteome</keyword>
<reference evidence="7" key="1">
    <citation type="journal article" date="2019" name="Int. J. Syst. Evol. Microbiol.">
        <title>The Global Catalogue of Microorganisms (GCM) 10K type strain sequencing project: providing services to taxonomists for standard genome sequencing and annotation.</title>
        <authorList>
            <consortium name="The Broad Institute Genomics Platform"/>
            <consortium name="The Broad Institute Genome Sequencing Center for Infectious Disease"/>
            <person name="Wu L."/>
            <person name="Ma J."/>
        </authorList>
    </citation>
    <scope>NUCLEOTIDE SEQUENCE [LARGE SCALE GENOMIC DNA]</scope>
    <source>
        <strain evidence="7">TISTR 932</strain>
    </source>
</reference>
<evidence type="ECO:0000256" key="4">
    <source>
        <dbReference type="SAM" id="Phobius"/>
    </source>
</evidence>
<keyword evidence="4" id="KW-0812">Transmembrane</keyword>
<dbReference type="PANTHER" id="PTHR43685">
    <property type="entry name" value="GLYCOSYLTRANSFERASE"/>
    <property type="match status" value="1"/>
</dbReference>
<dbReference type="GO" id="GO:0016757">
    <property type="term" value="F:glycosyltransferase activity"/>
    <property type="evidence" value="ECO:0007669"/>
    <property type="project" value="UniProtKB-KW"/>
</dbReference>
<dbReference type="EMBL" id="JBHUMO010000039">
    <property type="protein sequence ID" value="MFD2728938.1"/>
    <property type="molecule type" value="Genomic_DNA"/>
</dbReference>
<dbReference type="Gene3D" id="3.90.550.10">
    <property type="entry name" value="Spore Coat Polysaccharide Biosynthesis Protein SpsA, Chain A"/>
    <property type="match status" value="1"/>
</dbReference>
<evidence type="ECO:0000256" key="3">
    <source>
        <dbReference type="ARBA" id="ARBA00022679"/>
    </source>
</evidence>